<keyword evidence="3 6" id="KW-0547">Nucleotide-binding</keyword>
<dbReference type="Pfam" id="PF00069">
    <property type="entry name" value="Pkinase"/>
    <property type="match status" value="1"/>
</dbReference>
<evidence type="ECO:0000256" key="3">
    <source>
        <dbReference type="ARBA" id="ARBA00022741"/>
    </source>
</evidence>
<keyword evidence="5 6" id="KW-0067">ATP-binding</keyword>
<gene>
    <name evidence="9" type="ORF">K493DRAFT_312833</name>
</gene>
<evidence type="ECO:0000256" key="4">
    <source>
        <dbReference type="ARBA" id="ARBA00022777"/>
    </source>
</evidence>
<keyword evidence="1 7" id="KW-0723">Serine/threonine-protein kinase</keyword>
<evidence type="ECO:0000259" key="8">
    <source>
        <dbReference type="PROSITE" id="PS50011"/>
    </source>
</evidence>
<dbReference type="AlphaFoldDB" id="A0A1Y1YR74"/>
<evidence type="ECO:0000256" key="5">
    <source>
        <dbReference type="ARBA" id="ARBA00022840"/>
    </source>
</evidence>
<dbReference type="Gene3D" id="1.10.510.10">
    <property type="entry name" value="Transferase(Phosphotransferase) domain 1"/>
    <property type="match status" value="1"/>
</dbReference>
<protein>
    <submittedName>
        <fullName evidence="9">Kinase-like protein</fullName>
    </submittedName>
</protein>
<evidence type="ECO:0000256" key="7">
    <source>
        <dbReference type="RuleBase" id="RU000304"/>
    </source>
</evidence>
<accession>A0A1Y1YR74</accession>
<proteinExistence type="inferred from homology"/>
<feature type="binding site" evidence="6">
    <location>
        <position position="123"/>
    </location>
    <ligand>
        <name>ATP</name>
        <dbReference type="ChEBI" id="CHEBI:30616"/>
    </ligand>
</feature>
<evidence type="ECO:0000256" key="1">
    <source>
        <dbReference type="ARBA" id="ARBA00022527"/>
    </source>
</evidence>
<evidence type="ECO:0000313" key="10">
    <source>
        <dbReference type="Proteomes" id="UP000193498"/>
    </source>
</evidence>
<dbReference type="PANTHER" id="PTHR24345">
    <property type="entry name" value="SERINE/THREONINE-PROTEIN KINASE PLK"/>
    <property type="match status" value="1"/>
</dbReference>
<dbReference type="InterPro" id="IPR011009">
    <property type="entry name" value="Kinase-like_dom_sf"/>
</dbReference>
<feature type="domain" description="Protein kinase" evidence="8">
    <location>
        <begin position="94"/>
        <end position="354"/>
    </location>
</feature>
<keyword evidence="10" id="KW-1185">Reference proteome</keyword>
<dbReference type="InterPro" id="IPR000719">
    <property type="entry name" value="Prot_kinase_dom"/>
</dbReference>
<dbReference type="PROSITE" id="PS00107">
    <property type="entry name" value="PROTEIN_KINASE_ATP"/>
    <property type="match status" value="1"/>
</dbReference>
<organism evidence="9 10">
    <name type="scientific">Basidiobolus meristosporus CBS 931.73</name>
    <dbReference type="NCBI Taxonomy" id="1314790"/>
    <lineage>
        <taxon>Eukaryota</taxon>
        <taxon>Fungi</taxon>
        <taxon>Fungi incertae sedis</taxon>
        <taxon>Zoopagomycota</taxon>
        <taxon>Entomophthoromycotina</taxon>
        <taxon>Basidiobolomycetes</taxon>
        <taxon>Basidiobolales</taxon>
        <taxon>Basidiobolaceae</taxon>
        <taxon>Basidiobolus</taxon>
    </lineage>
</organism>
<name>A0A1Y1YR74_9FUNG</name>
<dbReference type="STRING" id="1314790.A0A1Y1YR74"/>
<evidence type="ECO:0000313" key="9">
    <source>
        <dbReference type="EMBL" id="ORY00532.1"/>
    </source>
</evidence>
<dbReference type="GO" id="GO:0005524">
    <property type="term" value="F:ATP binding"/>
    <property type="evidence" value="ECO:0007669"/>
    <property type="project" value="UniProtKB-UniRule"/>
</dbReference>
<dbReference type="SMART" id="SM00220">
    <property type="entry name" value="S_TKc"/>
    <property type="match status" value="1"/>
</dbReference>
<dbReference type="GO" id="GO:0004674">
    <property type="term" value="F:protein serine/threonine kinase activity"/>
    <property type="evidence" value="ECO:0007669"/>
    <property type="project" value="UniProtKB-KW"/>
</dbReference>
<dbReference type="FunCoup" id="A0A1Y1YR74">
    <property type="interactions" value="137"/>
</dbReference>
<dbReference type="PROSITE" id="PS50011">
    <property type="entry name" value="PROTEIN_KINASE_DOM"/>
    <property type="match status" value="1"/>
</dbReference>
<evidence type="ECO:0000256" key="6">
    <source>
        <dbReference type="PROSITE-ProRule" id="PRU10141"/>
    </source>
</evidence>
<dbReference type="PANTHER" id="PTHR24345:SF0">
    <property type="entry name" value="CELL CYCLE SERINE_THREONINE-PROTEIN KINASE CDC5_MSD2"/>
    <property type="match status" value="1"/>
</dbReference>
<feature type="non-terminal residue" evidence="9">
    <location>
        <position position="1"/>
    </location>
</feature>
<dbReference type="EMBL" id="MCFE01000082">
    <property type="protein sequence ID" value="ORY00532.1"/>
    <property type="molecule type" value="Genomic_DNA"/>
</dbReference>
<dbReference type="InParanoid" id="A0A1Y1YR74"/>
<reference evidence="9 10" key="1">
    <citation type="submission" date="2016-07" db="EMBL/GenBank/DDBJ databases">
        <title>Pervasive Adenine N6-methylation of Active Genes in Fungi.</title>
        <authorList>
            <consortium name="DOE Joint Genome Institute"/>
            <person name="Mondo S.J."/>
            <person name="Dannebaum R.O."/>
            <person name="Kuo R.C."/>
            <person name="Labutti K."/>
            <person name="Haridas S."/>
            <person name="Kuo A."/>
            <person name="Salamov A."/>
            <person name="Ahrendt S.R."/>
            <person name="Lipzen A."/>
            <person name="Sullivan W."/>
            <person name="Andreopoulos W.B."/>
            <person name="Clum A."/>
            <person name="Lindquist E."/>
            <person name="Daum C."/>
            <person name="Ramamoorthy G.K."/>
            <person name="Gryganskyi A."/>
            <person name="Culley D."/>
            <person name="Magnuson J.K."/>
            <person name="James T.Y."/>
            <person name="O'Malley M.A."/>
            <person name="Stajich J.E."/>
            <person name="Spatafora J.W."/>
            <person name="Visel A."/>
            <person name="Grigoriev I.V."/>
        </authorList>
    </citation>
    <scope>NUCLEOTIDE SEQUENCE [LARGE SCALE GENOMIC DNA]</scope>
    <source>
        <strain evidence="9 10">CBS 931.73</strain>
    </source>
</reference>
<keyword evidence="4 9" id="KW-0418">Kinase</keyword>
<dbReference type="GO" id="GO:0005634">
    <property type="term" value="C:nucleus"/>
    <property type="evidence" value="ECO:0007669"/>
    <property type="project" value="TreeGrafter"/>
</dbReference>
<sequence>TFDFKATTNFTLPVAHGLSTFSTLASDESLKDSEVTKVDISELSQISRRFRARLPSHLKTKLHKRSLKKEVIDDLPLIIALKNRVQPSLVELYGSFAEMLGSGSGGRVYSTYSMACGRKFAIKTFRPIRGSEGRRHYYESISNEIYIGASLDHPNIIKTIDVALEDGQIHQVMEFCSMDLVSLFKGVDISQDRINRYFVQMVYALQYLHQRGIAHRDLKLENFCLGEDGLIKLIDFGCAFIFSDSLSRKRKLAASITGTDPYIAPEVHEGSSYDAAKADIWSLAIIFVCMILRKFPWEIARPTNRAYANFLKHRHDDEFFRNIPSDALPLIRSMLSPNPAERPSVEEMSWDPWFQSLLEKSV</sequence>
<evidence type="ECO:0000256" key="2">
    <source>
        <dbReference type="ARBA" id="ARBA00022679"/>
    </source>
</evidence>
<dbReference type="Proteomes" id="UP000193498">
    <property type="component" value="Unassembled WGS sequence"/>
</dbReference>
<dbReference type="InterPro" id="IPR017441">
    <property type="entry name" value="Protein_kinase_ATP_BS"/>
</dbReference>
<dbReference type="InterPro" id="IPR008271">
    <property type="entry name" value="Ser/Thr_kinase_AS"/>
</dbReference>
<dbReference type="OrthoDB" id="6513151at2759"/>
<dbReference type="PROSITE" id="PS00108">
    <property type="entry name" value="PROTEIN_KINASE_ST"/>
    <property type="match status" value="1"/>
</dbReference>
<dbReference type="SUPFAM" id="SSF56112">
    <property type="entry name" value="Protein kinase-like (PK-like)"/>
    <property type="match status" value="1"/>
</dbReference>
<comment type="caution">
    <text evidence="9">The sequence shown here is derived from an EMBL/GenBank/DDBJ whole genome shotgun (WGS) entry which is preliminary data.</text>
</comment>
<keyword evidence="2" id="KW-0808">Transferase</keyword>
<comment type="similarity">
    <text evidence="7">Belongs to the protein kinase superfamily.</text>
</comment>